<dbReference type="Proteomes" id="UP000626786">
    <property type="component" value="Unassembled WGS sequence"/>
</dbReference>
<proteinExistence type="predicted"/>
<comment type="caution">
    <text evidence="1">The sequence shown here is derived from an EMBL/GenBank/DDBJ whole genome shotgun (WGS) entry which is preliminary data.</text>
</comment>
<keyword evidence="2" id="KW-1185">Reference proteome</keyword>
<evidence type="ECO:0000313" key="2">
    <source>
        <dbReference type="Proteomes" id="UP000626786"/>
    </source>
</evidence>
<accession>A0ABR8U929</accession>
<evidence type="ECO:0000313" key="1">
    <source>
        <dbReference type="EMBL" id="MBD7984547.1"/>
    </source>
</evidence>
<dbReference type="EMBL" id="JACSQN010000006">
    <property type="protein sequence ID" value="MBD7984547.1"/>
    <property type="molecule type" value="Genomic_DNA"/>
</dbReference>
<protein>
    <submittedName>
        <fullName evidence="1">Uncharacterized protein</fullName>
    </submittedName>
</protein>
<sequence length="126" mass="13922">MNTHYLKQHAHFSNAEELNIATDLHILQHRSSLTVSDLQVLDAIRRHSAEHGAAHLKCTAIEYETGKSNATARRAIRKLVKLEIIRKVHFIQPVTMGLGGNVYAVLPNCASASHSHNSHTTHFGSA</sequence>
<name>A0ABR8U929_9BACL</name>
<gene>
    <name evidence="1" type="ORF">H9649_08145</name>
</gene>
<reference evidence="1 2" key="1">
    <citation type="submission" date="2020-08" db="EMBL/GenBank/DDBJ databases">
        <title>A Genomic Blueprint of the Chicken Gut Microbiome.</title>
        <authorList>
            <person name="Gilroy R."/>
            <person name="Ravi A."/>
            <person name="Getino M."/>
            <person name="Pursley I."/>
            <person name="Horton D.L."/>
            <person name="Alikhan N.-F."/>
            <person name="Baker D."/>
            <person name="Gharbi K."/>
            <person name="Hall N."/>
            <person name="Watson M."/>
            <person name="Adriaenssens E.M."/>
            <person name="Foster-Nyarko E."/>
            <person name="Jarju S."/>
            <person name="Secka A."/>
            <person name="Antonio M."/>
            <person name="Oren A."/>
            <person name="Chaudhuri R."/>
            <person name="La Ragione R.M."/>
            <person name="Hildebrand F."/>
            <person name="Pallen M.J."/>
        </authorList>
    </citation>
    <scope>NUCLEOTIDE SEQUENCE [LARGE SCALE GENOMIC DNA]</scope>
    <source>
        <strain evidence="1 2">Sa2YVA2</strain>
    </source>
</reference>
<organism evidence="1 2">
    <name type="scientific">Sporosarcina quadrami</name>
    <dbReference type="NCBI Taxonomy" id="2762234"/>
    <lineage>
        <taxon>Bacteria</taxon>
        <taxon>Bacillati</taxon>
        <taxon>Bacillota</taxon>
        <taxon>Bacilli</taxon>
        <taxon>Bacillales</taxon>
        <taxon>Caryophanaceae</taxon>
        <taxon>Sporosarcina</taxon>
    </lineage>
</organism>
<dbReference type="RefSeq" id="WP_191694247.1">
    <property type="nucleotide sequence ID" value="NZ_JACSQN010000006.1"/>
</dbReference>